<dbReference type="InterPro" id="IPR027417">
    <property type="entry name" value="P-loop_NTPase"/>
</dbReference>
<dbReference type="PANTHER" id="PTHR34704:SF1">
    <property type="entry name" value="ATPASE"/>
    <property type="match status" value="1"/>
</dbReference>
<evidence type="ECO:0000313" key="2">
    <source>
        <dbReference type="EMBL" id="RHG60329.1"/>
    </source>
</evidence>
<reference evidence="2 3" key="1">
    <citation type="submission" date="2018-08" db="EMBL/GenBank/DDBJ databases">
        <title>A genome reference for cultivated species of the human gut microbiota.</title>
        <authorList>
            <person name="Zou Y."/>
            <person name="Xue W."/>
            <person name="Luo G."/>
        </authorList>
    </citation>
    <scope>NUCLEOTIDE SEQUENCE [LARGE SCALE GENOMIC DNA]</scope>
    <source>
        <strain evidence="2 3">AM22-1</strain>
    </source>
</reference>
<keyword evidence="2" id="KW-0067">ATP-binding</keyword>
<gene>
    <name evidence="2" type="ORF">DW250_16080</name>
</gene>
<name>A0A3R6HDL3_9BACT</name>
<dbReference type="AlphaFoldDB" id="A0A3R6HDL3"/>
<sequence length="480" mass="54981">MLIGRENEIATLHGLMSSDESQFVAVYGRRRVGKTFLIREAYKNHFVFQHTGTYGATRRQQLSDFRESLYLAGMGKCAMPKTWSEAFGLLWNFLNTFPENEEKKVIFIDELPWMDTVKSNFVRSLDHFWNAWASTRKDLILVICGSATSWIIDNVVMNYGGLHNRLTCKVLLQPFTLRECKQYCEAKNLGYKDRQILEAYMALGGIPYYWSFLKKGMSVAQNFDRIFFQPGGELTQEFDALYASLFKKPRCHIAIITALAKKKQGLLREELLKASKLSDNADFSKALQELEQCGFIRKFTAIGKKTKDATFQLIDNYTLFYFDFISENTNGDEHFWSSSAGTSIHYGWTGRAFERVCMQHVNQIKAALGFSAVVSSVHSWSYKGTKDPVTGKTLTKGAQIDMLIDRNDDTINLCEMKYTNAPYVITEEEDNRIRNRRETFIRETGTEKTVLITMITSYGLAPGGYSDDIQCQLTMADLFR</sequence>
<organism evidence="2 3">
    <name type="scientific">Segatella copri</name>
    <dbReference type="NCBI Taxonomy" id="165179"/>
    <lineage>
        <taxon>Bacteria</taxon>
        <taxon>Pseudomonadati</taxon>
        <taxon>Bacteroidota</taxon>
        <taxon>Bacteroidia</taxon>
        <taxon>Bacteroidales</taxon>
        <taxon>Prevotellaceae</taxon>
        <taxon>Segatella</taxon>
    </lineage>
</organism>
<dbReference type="RefSeq" id="WP_118201904.1">
    <property type="nucleotide sequence ID" value="NZ_QRIE01000148.1"/>
</dbReference>
<protein>
    <submittedName>
        <fullName evidence="2">ATP-binding protein</fullName>
    </submittedName>
</protein>
<dbReference type="PANTHER" id="PTHR34704">
    <property type="entry name" value="ATPASE"/>
    <property type="match status" value="1"/>
</dbReference>
<comment type="caution">
    <text evidence="2">The sequence shown here is derived from an EMBL/GenBank/DDBJ whole genome shotgun (WGS) entry which is preliminary data.</text>
</comment>
<dbReference type="Proteomes" id="UP000286501">
    <property type="component" value="Unassembled WGS sequence"/>
</dbReference>
<dbReference type="SUPFAM" id="SSF52540">
    <property type="entry name" value="P-loop containing nucleoside triphosphate hydrolases"/>
    <property type="match status" value="1"/>
</dbReference>
<dbReference type="EMBL" id="QRIN01000143">
    <property type="protein sequence ID" value="RHG60329.1"/>
    <property type="molecule type" value="Genomic_DNA"/>
</dbReference>
<proteinExistence type="predicted"/>
<accession>A0A3R6HDL3</accession>
<dbReference type="Gene3D" id="3.40.50.300">
    <property type="entry name" value="P-loop containing nucleotide triphosphate hydrolases"/>
    <property type="match status" value="1"/>
</dbReference>
<dbReference type="InterPro" id="IPR011579">
    <property type="entry name" value="ATPase_dom"/>
</dbReference>
<evidence type="ECO:0000313" key="3">
    <source>
        <dbReference type="Proteomes" id="UP000286501"/>
    </source>
</evidence>
<evidence type="ECO:0000259" key="1">
    <source>
        <dbReference type="Pfam" id="PF01637"/>
    </source>
</evidence>
<keyword evidence="2" id="KW-0547">Nucleotide-binding</keyword>
<feature type="domain" description="ATPase" evidence="1">
    <location>
        <begin position="4"/>
        <end position="209"/>
    </location>
</feature>
<dbReference type="GO" id="GO:0005524">
    <property type="term" value="F:ATP binding"/>
    <property type="evidence" value="ECO:0007669"/>
    <property type="project" value="UniProtKB-KW"/>
</dbReference>
<dbReference type="Pfam" id="PF01637">
    <property type="entry name" value="ATPase_2"/>
    <property type="match status" value="1"/>
</dbReference>